<name>A0A930VIF1_9ACTN</name>
<dbReference type="EMBL" id="JADKPN010000015">
    <property type="protein sequence ID" value="MBF4765443.1"/>
    <property type="molecule type" value="Genomic_DNA"/>
</dbReference>
<organism evidence="1 2">
    <name type="scientific">Nocardioides islandensis</name>
    <dbReference type="NCBI Taxonomy" id="433663"/>
    <lineage>
        <taxon>Bacteria</taxon>
        <taxon>Bacillati</taxon>
        <taxon>Actinomycetota</taxon>
        <taxon>Actinomycetes</taxon>
        <taxon>Propionibacteriales</taxon>
        <taxon>Nocardioidaceae</taxon>
        <taxon>Nocardioides</taxon>
    </lineage>
</organism>
<protein>
    <submittedName>
        <fullName evidence="1">Uncharacterized protein</fullName>
    </submittedName>
</protein>
<evidence type="ECO:0000313" key="2">
    <source>
        <dbReference type="Proteomes" id="UP000640489"/>
    </source>
</evidence>
<proteinExistence type="predicted"/>
<dbReference type="Gene3D" id="3.40.830.10">
    <property type="entry name" value="LigB-like"/>
    <property type="match status" value="1"/>
</dbReference>
<keyword evidence="2" id="KW-1185">Reference proteome</keyword>
<sequence length="181" mass="18544">MRVALVPGVLAFLPEYAGQVDPVPDVRAAALAAAAWLAEDGPVSVVADEQGARVGRHLLRAVGAAEGEGPDRSTGYLVVANGSARRTDTAPGYLDERAVPYDAAVEAALRAPDPDALAGIDVALGAALLVGNPAALVHLGTLLRGAGPALVDYADDPYGVQYWVMRWVVTDPGHVSEGSDA</sequence>
<reference evidence="1" key="1">
    <citation type="submission" date="2020-11" db="EMBL/GenBank/DDBJ databases">
        <title>Nocardioides sp. nov., isolated from Soil of Cynanchum wilfordii Hemsley rhizosphere.</title>
        <authorList>
            <person name="Lee J.-S."/>
            <person name="Suh M.K."/>
            <person name="Kim J.-S."/>
        </authorList>
    </citation>
    <scope>NUCLEOTIDE SEQUENCE</scope>
    <source>
        <strain evidence="1">KCTC 19275</strain>
    </source>
</reference>
<comment type="caution">
    <text evidence="1">The sequence shown here is derived from an EMBL/GenBank/DDBJ whole genome shotgun (WGS) entry which is preliminary data.</text>
</comment>
<evidence type="ECO:0000313" key="1">
    <source>
        <dbReference type="EMBL" id="MBF4765443.1"/>
    </source>
</evidence>
<gene>
    <name evidence="1" type="ORF">ISU07_20115</name>
</gene>
<dbReference type="Proteomes" id="UP000640489">
    <property type="component" value="Unassembled WGS sequence"/>
</dbReference>
<dbReference type="AlphaFoldDB" id="A0A930VIF1"/>
<accession>A0A930VIF1</accession>